<dbReference type="PANTHER" id="PTHR44051:SF8">
    <property type="entry name" value="GLUTATHIONE S-TRANSFERASE GSTA"/>
    <property type="match status" value="1"/>
</dbReference>
<dbReference type="Gene3D" id="1.20.1050.10">
    <property type="match status" value="1"/>
</dbReference>
<dbReference type="SUPFAM" id="SSF47616">
    <property type="entry name" value="GST C-terminal domain-like"/>
    <property type="match status" value="1"/>
</dbReference>
<feature type="domain" description="GST N-terminal" evidence="1">
    <location>
        <begin position="1"/>
        <end position="82"/>
    </location>
</feature>
<name>A0A7W4WEA2_9GAMM</name>
<organism evidence="2 3">
    <name type="scientific">Microbulbifer rhizosphaerae</name>
    <dbReference type="NCBI Taxonomy" id="1562603"/>
    <lineage>
        <taxon>Bacteria</taxon>
        <taxon>Pseudomonadati</taxon>
        <taxon>Pseudomonadota</taxon>
        <taxon>Gammaproteobacteria</taxon>
        <taxon>Cellvibrionales</taxon>
        <taxon>Microbulbiferaceae</taxon>
        <taxon>Microbulbifer</taxon>
    </lineage>
</organism>
<evidence type="ECO:0000313" key="2">
    <source>
        <dbReference type="EMBL" id="MBB3062658.1"/>
    </source>
</evidence>
<dbReference type="PANTHER" id="PTHR44051">
    <property type="entry name" value="GLUTATHIONE S-TRANSFERASE-RELATED"/>
    <property type="match status" value="1"/>
</dbReference>
<dbReference type="Proteomes" id="UP000535937">
    <property type="component" value="Unassembled WGS sequence"/>
</dbReference>
<evidence type="ECO:0000259" key="1">
    <source>
        <dbReference type="PROSITE" id="PS50404"/>
    </source>
</evidence>
<evidence type="ECO:0000313" key="3">
    <source>
        <dbReference type="Proteomes" id="UP000535937"/>
    </source>
</evidence>
<proteinExistence type="predicted"/>
<protein>
    <submittedName>
        <fullName evidence="2">Glutathione S-transferase</fullName>
        <ecNumber evidence="2">2.5.1.18</ecNumber>
    </submittedName>
</protein>
<dbReference type="CDD" id="cd03057">
    <property type="entry name" value="GST_N_Beta"/>
    <property type="match status" value="1"/>
</dbReference>
<dbReference type="EMBL" id="JACHWZ010000018">
    <property type="protein sequence ID" value="MBB3062658.1"/>
    <property type="molecule type" value="Genomic_DNA"/>
</dbReference>
<dbReference type="SUPFAM" id="SSF52833">
    <property type="entry name" value="Thioredoxin-like"/>
    <property type="match status" value="1"/>
</dbReference>
<sequence length="234" mass="26450">MPPVLFYGVSQGCSFGSIVALEWLRRPYHLCRIERIGHLQDPLYSQVNPLMKTPALLLDNGDILSESLAILMHLAIHDPDSPLGVYPGTVKFDRLCQTLAYLHTDVFSAFAPLRALVETRGLTTEQRELLYVLGREQIARCCAHLNGLLEGRDWLLGERSLADAYLSGIARRVGHHRLFGLQRNYPYLARYLRKLQQDPAVRFAQAIEEVTPTKSGADFRGHIHLKDLRPRLAA</sequence>
<dbReference type="EC" id="2.5.1.18" evidence="2"/>
<dbReference type="PROSITE" id="PS50404">
    <property type="entry name" value="GST_NTER"/>
    <property type="match status" value="1"/>
</dbReference>
<keyword evidence="2" id="KW-0808">Transferase</keyword>
<dbReference type="GO" id="GO:0004364">
    <property type="term" value="F:glutathione transferase activity"/>
    <property type="evidence" value="ECO:0007669"/>
    <property type="project" value="UniProtKB-EC"/>
</dbReference>
<dbReference type="InterPro" id="IPR004045">
    <property type="entry name" value="Glutathione_S-Trfase_N"/>
</dbReference>
<keyword evidence="3" id="KW-1185">Reference proteome</keyword>
<dbReference type="InterPro" id="IPR036282">
    <property type="entry name" value="Glutathione-S-Trfase_C_sf"/>
</dbReference>
<dbReference type="AlphaFoldDB" id="A0A7W4WEA2"/>
<dbReference type="InterPro" id="IPR036249">
    <property type="entry name" value="Thioredoxin-like_sf"/>
</dbReference>
<dbReference type="RefSeq" id="WP_183462130.1">
    <property type="nucleotide sequence ID" value="NZ_JACHWZ010000018.1"/>
</dbReference>
<reference evidence="2 3" key="1">
    <citation type="submission" date="2020-08" db="EMBL/GenBank/DDBJ databases">
        <title>Genomic Encyclopedia of Type Strains, Phase III (KMG-III): the genomes of soil and plant-associated and newly described type strains.</title>
        <authorList>
            <person name="Whitman W."/>
        </authorList>
    </citation>
    <scope>NUCLEOTIDE SEQUENCE [LARGE SCALE GENOMIC DNA]</scope>
    <source>
        <strain evidence="2 3">CECT 8799</strain>
    </source>
</reference>
<comment type="caution">
    <text evidence="2">The sequence shown here is derived from an EMBL/GenBank/DDBJ whole genome shotgun (WGS) entry which is preliminary data.</text>
</comment>
<accession>A0A7W4WEA2</accession>
<dbReference type="Gene3D" id="3.40.30.10">
    <property type="entry name" value="Glutaredoxin"/>
    <property type="match status" value="1"/>
</dbReference>
<gene>
    <name evidence="2" type="ORF">FHS09_003507</name>
</gene>
<dbReference type="Pfam" id="PF13417">
    <property type="entry name" value="GST_N_3"/>
    <property type="match status" value="1"/>
</dbReference>